<reference evidence="1" key="2">
    <citation type="journal article" date="2015" name="Fish Shellfish Immunol.">
        <title>Early steps in the European eel (Anguilla anguilla)-Vibrio vulnificus interaction in the gills: Role of the RtxA13 toxin.</title>
        <authorList>
            <person name="Callol A."/>
            <person name="Pajuelo D."/>
            <person name="Ebbesson L."/>
            <person name="Teles M."/>
            <person name="MacKenzie S."/>
            <person name="Amaro C."/>
        </authorList>
    </citation>
    <scope>NUCLEOTIDE SEQUENCE</scope>
</reference>
<evidence type="ECO:0000313" key="1">
    <source>
        <dbReference type="EMBL" id="JAH12364.1"/>
    </source>
</evidence>
<accession>A0A0E9Q6K4</accession>
<reference evidence="1" key="1">
    <citation type="submission" date="2014-11" db="EMBL/GenBank/DDBJ databases">
        <authorList>
            <person name="Amaro Gonzalez C."/>
        </authorList>
    </citation>
    <scope>NUCLEOTIDE SEQUENCE</scope>
</reference>
<protein>
    <submittedName>
        <fullName evidence="1">Uncharacterized protein</fullName>
    </submittedName>
</protein>
<dbReference type="EMBL" id="GBXM01096213">
    <property type="protein sequence ID" value="JAH12364.1"/>
    <property type="molecule type" value="Transcribed_RNA"/>
</dbReference>
<organism evidence="1">
    <name type="scientific">Anguilla anguilla</name>
    <name type="common">European freshwater eel</name>
    <name type="synonym">Muraena anguilla</name>
    <dbReference type="NCBI Taxonomy" id="7936"/>
    <lineage>
        <taxon>Eukaryota</taxon>
        <taxon>Metazoa</taxon>
        <taxon>Chordata</taxon>
        <taxon>Craniata</taxon>
        <taxon>Vertebrata</taxon>
        <taxon>Euteleostomi</taxon>
        <taxon>Actinopterygii</taxon>
        <taxon>Neopterygii</taxon>
        <taxon>Teleostei</taxon>
        <taxon>Anguilliformes</taxon>
        <taxon>Anguillidae</taxon>
        <taxon>Anguilla</taxon>
    </lineage>
</organism>
<sequence>MQPSAHITVKLARRKNVSFGKYNFVSLRLVFRHPVDYPSARC</sequence>
<name>A0A0E9Q6K4_ANGAN</name>
<proteinExistence type="predicted"/>
<dbReference type="AlphaFoldDB" id="A0A0E9Q6K4"/>